<dbReference type="OrthoDB" id="3872700at2"/>
<comment type="caution">
    <text evidence="7">The sequence shown here is derived from an EMBL/GenBank/DDBJ whole genome shotgun (WGS) entry which is preliminary data.</text>
</comment>
<dbReference type="InterPro" id="IPR042098">
    <property type="entry name" value="TauD-like_sf"/>
</dbReference>
<gene>
    <name evidence="7" type="ORF">F9B16_31185</name>
</gene>
<reference evidence="7 8" key="1">
    <citation type="submission" date="2019-09" db="EMBL/GenBank/DDBJ databases">
        <title>Actinomadura physcomitrii sp. nov., a novel actinomycete isolated from moss [Physcomitrium sphaericum (Ludw) Fuernr].</title>
        <authorList>
            <person name="Liu C."/>
            <person name="Zhuang X."/>
        </authorList>
    </citation>
    <scope>NUCLEOTIDE SEQUENCE [LARGE SCALE GENOMIC DNA]</scope>
    <source>
        <strain evidence="7 8">CYP1-1B</strain>
    </source>
</reference>
<dbReference type="SUPFAM" id="SSF51197">
    <property type="entry name" value="Clavaminate synthase-like"/>
    <property type="match status" value="1"/>
</dbReference>
<evidence type="ECO:0000256" key="2">
    <source>
        <dbReference type="ARBA" id="ARBA00022723"/>
    </source>
</evidence>
<evidence type="ECO:0000259" key="6">
    <source>
        <dbReference type="Pfam" id="PF02668"/>
    </source>
</evidence>
<keyword evidence="8" id="KW-1185">Reference proteome</keyword>
<keyword evidence="4 5" id="KW-0408">Iron</keyword>
<evidence type="ECO:0000313" key="7">
    <source>
        <dbReference type="EMBL" id="KAB2371865.1"/>
    </source>
</evidence>
<keyword evidence="2 5" id="KW-0479">Metal-binding</keyword>
<accession>A0A6L3VN08</accession>
<comment type="similarity">
    <text evidence="1">Belongs to the clavaminate synthase family.</text>
</comment>
<dbReference type="Gene3D" id="3.60.130.10">
    <property type="entry name" value="Clavaminate synthase-like"/>
    <property type="match status" value="1"/>
</dbReference>
<dbReference type="AlphaFoldDB" id="A0A6L3VN08"/>
<feature type="binding site" evidence="5">
    <location>
        <position position="152"/>
    </location>
    <ligand>
        <name>Fe cation</name>
        <dbReference type="ChEBI" id="CHEBI:24875"/>
    </ligand>
</feature>
<dbReference type="GO" id="GO:0005506">
    <property type="term" value="F:iron ion binding"/>
    <property type="evidence" value="ECO:0007669"/>
    <property type="project" value="InterPro"/>
</dbReference>
<dbReference type="RefSeq" id="WP_151543801.1">
    <property type="nucleotide sequence ID" value="NZ_WBMR01000117.1"/>
</dbReference>
<evidence type="ECO:0000256" key="5">
    <source>
        <dbReference type="PIRSR" id="PIRSR019543-2"/>
    </source>
</evidence>
<dbReference type="Pfam" id="PF02668">
    <property type="entry name" value="TauD"/>
    <property type="match status" value="1"/>
</dbReference>
<evidence type="ECO:0000256" key="1">
    <source>
        <dbReference type="ARBA" id="ARBA00008425"/>
    </source>
</evidence>
<feature type="domain" description="TauD/TfdA-like" evidence="6">
    <location>
        <begin position="237"/>
        <end position="295"/>
    </location>
</feature>
<feature type="binding site" evidence="5">
    <location>
        <position position="150"/>
    </location>
    <ligand>
        <name>Fe cation</name>
        <dbReference type="ChEBI" id="CHEBI:24875"/>
    </ligand>
</feature>
<dbReference type="GO" id="GO:0016491">
    <property type="term" value="F:oxidoreductase activity"/>
    <property type="evidence" value="ECO:0007669"/>
    <property type="project" value="UniProtKB-KW"/>
</dbReference>
<dbReference type="InterPro" id="IPR014503">
    <property type="entry name" value="Clavaminate_syn-like"/>
</dbReference>
<name>A0A6L3VN08_9ACTN</name>
<evidence type="ECO:0000256" key="3">
    <source>
        <dbReference type="ARBA" id="ARBA00023002"/>
    </source>
</evidence>
<feature type="binding site" evidence="5">
    <location>
        <position position="276"/>
    </location>
    <ligand>
        <name>Fe cation</name>
        <dbReference type="ChEBI" id="CHEBI:24875"/>
    </ligand>
</feature>
<dbReference type="InterPro" id="IPR003819">
    <property type="entry name" value="TauD/TfdA-like"/>
</dbReference>
<keyword evidence="3" id="KW-0560">Oxidoreductase</keyword>
<protein>
    <recommendedName>
        <fullName evidence="6">TauD/TfdA-like domain-containing protein</fullName>
    </recommendedName>
</protein>
<proteinExistence type="inferred from homology"/>
<organism evidence="7 8">
    <name type="scientific">Actinomadura montaniterrae</name>
    <dbReference type="NCBI Taxonomy" id="1803903"/>
    <lineage>
        <taxon>Bacteria</taxon>
        <taxon>Bacillati</taxon>
        <taxon>Actinomycetota</taxon>
        <taxon>Actinomycetes</taxon>
        <taxon>Streptosporangiales</taxon>
        <taxon>Thermomonosporaceae</taxon>
        <taxon>Actinomadura</taxon>
    </lineage>
</organism>
<evidence type="ECO:0000313" key="8">
    <source>
        <dbReference type="Proteomes" id="UP000483004"/>
    </source>
</evidence>
<dbReference type="PIRSF" id="PIRSF019543">
    <property type="entry name" value="Clavaminate_syn"/>
    <property type="match status" value="1"/>
</dbReference>
<dbReference type="Proteomes" id="UP000483004">
    <property type="component" value="Unassembled WGS sequence"/>
</dbReference>
<sequence length="322" mass="34950">MTGPDRLTLRDGEVEQIDSLLTEVAARYGDVDGADFVQEAEAIAQRLPLRLRTFLVSCRSRERPLFAVEGWPVDDAALGPTPRDWQDAWPPAGDATHRHHLLLVLAASLVGDAFALSTTQDGHLVNHIVPVLGAEAHVSATSSTRELAWHTEEAGFRFSPDHLAFLCLRNPSEVPTTIGLADDLVLDPAVEDVLRRPLFGMPQLGTEGRIEYAPVLYGPAERPYLSADSVYMVPAPGADDAAEALAVLGAALDAVLRPFTAVPGDLYFLDNRRAVHGRPAFQPRYDGTDRWLLRVKTGRDIRGSGACRARGGARVVDADRLA</sequence>
<evidence type="ECO:0000256" key="4">
    <source>
        <dbReference type="ARBA" id="ARBA00023004"/>
    </source>
</evidence>
<dbReference type="EMBL" id="WBMR01000117">
    <property type="protein sequence ID" value="KAB2371865.1"/>
    <property type="molecule type" value="Genomic_DNA"/>
</dbReference>